<proteinExistence type="predicted"/>
<keyword evidence="2" id="KW-1185">Reference proteome</keyword>
<dbReference type="AlphaFoldDB" id="A0AAE0FGP0"/>
<comment type="caution">
    <text evidence="1">The sequence shown here is derived from an EMBL/GenBank/DDBJ whole genome shotgun (WGS) entry which is preliminary data.</text>
</comment>
<evidence type="ECO:0000313" key="2">
    <source>
        <dbReference type="Proteomes" id="UP001190700"/>
    </source>
</evidence>
<organism evidence="1 2">
    <name type="scientific">Cymbomonas tetramitiformis</name>
    <dbReference type="NCBI Taxonomy" id="36881"/>
    <lineage>
        <taxon>Eukaryota</taxon>
        <taxon>Viridiplantae</taxon>
        <taxon>Chlorophyta</taxon>
        <taxon>Pyramimonadophyceae</taxon>
        <taxon>Pyramimonadales</taxon>
        <taxon>Pyramimonadaceae</taxon>
        <taxon>Cymbomonas</taxon>
    </lineage>
</organism>
<sequence length="69" mass="8183">MDHWTNLYGRIEGVQPGQVEVGMFHDIVRKKPWDLLREAFKPPFDKVPHTDAEYRLDPEVGPLHLQRLY</sequence>
<name>A0AAE0FGP0_9CHLO</name>
<dbReference type="EMBL" id="LGRX02018854">
    <property type="protein sequence ID" value="KAK3259317.1"/>
    <property type="molecule type" value="Genomic_DNA"/>
</dbReference>
<protein>
    <submittedName>
        <fullName evidence="1">Uncharacterized protein</fullName>
    </submittedName>
</protein>
<dbReference type="Proteomes" id="UP001190700">
    <property type="component" value="Unassembled WGS sequence"/>
</dbReference>
<evidence type="ECO:0000313" key="1">
    <source>
        <dbReference type="EMBL" id="KAK3259317.1"/>
    </source>
</evidence>
<accession>A0AAE0FGP0</accession>
<gene>
    <name evidence="1" type="ORF">CYMTET_31678</name>
</gene>
<reference evidence="1 2" key="1">
    <citation type="journal article" date="2015" name="Genome Biol. Evol.">
        <title>Comparative Genomics of a Bacterivorous Green Alga Reveals Evolutionary Causalities and Consequences of Phago-Mixotrophic Mode of Nutrition.</title>
        <authorList>
            <person name="Burns J.A."/>
            <person name="Paasch A."/>
            <person name="Narechania A."/>
            <person name="Kim E."/>
        </authorList>
    </citation>
    <scope>NUCLEOTIDE SEQUENCE [LARGE SCALE GENOMIC DNA]</scope>
    <source>
        <strain evidence="1 2">PLY_AMNH</strain>
    </source>
</reference>